<dbReference type="EMBL" id="JAMQGM010000047">
    <property type="protein sequence ID" value="MCM2579849.1"/>
    <property type="molecule type" value="Genomic_DNA"/>
</dbReference>
<accession>A0ABT0XBE8</accession>
<evidence type="ECO:0000313" key="2">
    <source>
        <dbReference type="Proteomes" id="UP001167160"/>
    </source>
</evidence>
<dbReference type="RefSeq" id="WP_251418161.1">
    <property type="nucleotide sequence ID" value="NZ_JAMQGM010000047.1"/>
</dbReference>
<keyword evidence="2" id="KW-1185">Reference proteome</keyword>
<reference evidence="1" key="1">
    <citation type="journal article" date="2023" name="Int. J. Syst. Evol. Microbiol.">
        <title>Streptomyces meridianus sp. nov. isolated from brackish water of the Tagus estuary in Alcochete, Portugal.</title>
        <authorList>
            <person name="Santos J.D.N."/>
            <person name="Klimek D."/>
            <person name="Calusinska M."/>
            <person name="Lobo Da Cunha A."/>
            <person name="Catita J."/>
            <person name="Goncalves H."/>
            <person name="Gonzalez I."/>
            <person name="Reyes F."/>
            <person name="Lage O.M."/>
        </authorList>
    </citation>
    <scope>NUCLEOTIDE SEQUENCE</scope>
    <source>
        <strain evidence="1">MTZ3.1</strain>
    </source>
</reference>
<protein>
    <recommendedName>
        <fullName evidence="3">ESX-1 secretion-associated protein</fullName>
    </recommendedName>
</protein>
<comment type="caution">
    <text evidence="1">The sequence shown here is derived from an EMBL/GenBank/DDBJ whole genome shotgun (WGS) entry which is preliminary data.</text>
</comment>
<name>A0ABT0XBE8_9ACTN</name>
<organism evidence="1 2">
    <name type="scientific">Streptomyces meridianus</name>
    <dbReference type="NCBI Taxonomy" id="2938945"/>
    <lineage>
        <taxon>Bacteria</taxon>
        <taxon>Bacillati</taxon>
        <taxon>Actinomycetota</taxon>
        <taxon>Actinomycetes</taxon>
        <taxon>Kitasatosporales</taxon>
        <taxon>Streptomycetaceae</taxon>
        <taxon>Streptomyces</taxon>
    </lineage>
</organism>
<gene>
    <name evidence="1" type="ORF">M1E25_21290</name>
</gene>
<evidence type="ECO:0000313" key="1">
    <source>
        <dbReference type="EMBL" id="MCM2579849.1"/>
    </source>
</evidence>
<sequence>MGFDVEHTDLESYAKQIARAAEDLEQARRYCNAHSAVGVSDQGLINLFLTTHTAAVQQATEALAKAQEIVRQSGAEMAASAKYYRETDENNAAEVDATYPASKR</sequence>
<dbReference type="Proteomes" id="UP001167160">
    <property type="component" value="Unassembled WGS sequence"/>
</dbReference>
<proteinExistence type="predicted"/>
<evidence type="ECO:0008006" key="3">
    <source>
        <dbReference type="Google" id="ProtNLM"/>
    </source>
</evidence>